<evidence type="ECO:0000259" key="1">
    <source>
        <dbReference type="Pfam" id="PF12706"/>
    </source>
</evidence>
<dbReference type="Proteomes" id="UP000031433">
    <property type="component" value="Unassembled WGS sequence"/>
</dbReference>
<dbReference type="EC" id="3.1.26.11" evidence="2"/>
<sequence>MPPLFHPHLVNCPFEDPGLYVDFLFERRAVLFDLGDTAPLPPRKVLRLSHIFVSHTHVDHFIGFDRVVRLCLGREKRLHLVGPPGFVDRVTARLGGYTWNLVGTFPTDFTVAAAELHPDGSIHSAEFHCRAAFSRENEQRDHVHGGVLLDEEAFRVRSVFLDHGIPCLAFALEEKNHVHILKNRLREAGLPTGPWLAELKRAILGGRDDGEPFTVWWREEGQERGTRFSLGELRERFTKTVAGQKIVYVTDAAPTPENRRRIVELAAGADYLFIEAPFLDEERERAGDRCHLTARVAGELGRDAGVARVVPFHFSPRYTGRESLLREEVERAFRG</sequence>
<dbReference type="RefSeq" id="WP_039648307.1">
    <property type="nucleotide sequence ID" value="NZ_JXBL01000001.1"/>
</dbReference>
<gene>
    <name evidence="2" type="ORF">SE37_09700</name>
</gene>
<dbReference type="Pfam" id="PF12706">
    <property type="entry name" value="Lactamase_B_2"/>
    <property type="match status" value="1"/>
</dbReference>
<accession>A0A0C1TTS6</accession>
<dbReference type="GO" id="GO:0042781">
    <property type="term" value="F:3'-tRNA processing endoribonuclease activity"/>
    <property type="evidence" value="ECO:0007669"/>
    <property type="project" value="UniProtKB-EC"/>
</dbReference>
<reference evidence="2 3" key="1">
    <citation type="submission" date="2015-01" db="EMBL/GenBank/DDBJ databases">
        <title>Genome sequence of the anaerobic bacterium Geobacter soli GSS01, a dissimilatory Fe(III) reducer from soil.</title>
        <authorList>
            <person name="Yang G."/>
            <person name="Zhou S."/>
        </authorList>
    </citation>
    <scope>NUCLEOTIDE SEQUENCE [LARGE SCALE GENOMIC DNA]</scope>
    <source>
        <strain evidence="2 3">GSS01</strain>
    </source>
</reference>
<dbReference type="EMBL" id="JXBL01000001">
    <property type="protein sequence ID" value="KIE44189.1"/>
    <property type="molecule type" value="Genomic_DNA"/>
</dbReference>
<evidence type="ECO:0000313" key="3">
    <source>
        <dbReference type="Proteomes" id="UP000031433"/>
    </source>
</evidence>
<organism evidence="2 3">
    <name type="scientific">Geobacter soli</name>
    <dbReference type="NCBI Taxonomy" id="1510391"/>
    <lineage>
        <taxon>Bacteria</taxon>
        <taxon>Pseudomonadati</taxon>
        <taxon>Thermodesulfobacteriota</taxon>
        <taxon>Desulfuromonadia</taxon>
        <taxon>Geobacterales</taxon>
        <taxon>Geobacteraceae</taxon>
        <taxon>Geobacter</taxon>
    </lineage>
</organism>
<dbReference type="PANTHER" id="PTHR46018">
    <property type="entry name" value="ZINC PHOSPHODIESTERASE ELAC PROTEIN 1"/>
    <property type="match status" value="1"/>
</dbReference>
<dbReference type="SUPFAM" id="SSF56281">
    <property type="entry name" value="Metallo-hydrolase/oxidoreductase"/>
    <property type="match status" value="1"/>
</dbReference>
<feature type="domain" description="Metallo-beta-lactamase" evidence="1">
    <location>
        <begin position="242"/>
        <end position="314"/>
    </location>
</feature>
<dbReference type="InterPro" id="IPR001279">
    <property type="entry name" value="Metallo-B-lactamas"/>
</dbReference>
<keyword evidence="2" id="KW-0378">Hydrolase</keyword>
<evidence type="ECO:0000313" key="2">
    <source>
        <dbReference type="EMBL" id="KIE44189.1"/>
    </source>
</evidence>
<dbReference type="AlphaFoldDB" id="A0A0C1TTS6"/>
<keyword evidence="3" id="KW-1185">Reference proteome</keyword>
<protein>
    <submittedName>
        <fullName evidence="2">Ribonuclease Z</fullName>
        <ecNumber evidence="2">3.1.26.11</ecNumber>
    </submittedName>
</protein>
<dbReference type="InterPro" id="IPR036866">
    <property type="entry name" value="RibonucZ/Hydroxyglut_hydro"/>
</dbReference>
<comment type="caution">
    <text evidence="2">The sequence shown here is derived from an EMBL/GenBank/DDBJ whole genome shotgun (WGS) entry which is preliminary data.</text>
</comment>
<name>A0A0C1TTS6_9BACT</name>
<dbReference type="Gene3D" id="3.60.15.10">
    <property type="entry name" value="Ribonuclease Z/Hydroxyacylglutathione hydrolase-like"/>
    <property type="match status" value="1"/>
</dbReference>
<dbReference type="PANTHER" id="PTHR46018:SF7">
    <property type="entry name" value="RIBONUCLEASE Z"/>
    <property type="match status" value="1"/>
</dbReference>
<dbReference type="NCBIfam" id="NF002558">
    <property type="entry name" value="PRK02126.1"/>
    <property type="match status" value="1"/>
</dbReference>
<proteinExistence type="predicted"/>